<dbReference type="Proteomes" id="UP000000270">
    <property type="component" value="Chromosome"/>
</dbReference>
<reference evidence="1 2" key="6">
    <citation type="journal article" date="2011" name="Appl. Environ. Microbiol.">
        <title>Involvement of the azorhizobial chromosome partition gene (parA) in the onset of bacteroid differentiation during Sesbania rostrata stem nodule development.</title>
        <authorList>
            <person name="Liu CT."/>
            <person name="Lee KB."/>
            <person name="Wang YS."/>
            <person name="Peng MH."/>
            <person name="Lee KT."/>
            <person name="Suzuki S."/>
            <person name="Suzuki T."/>
            <person name="Oyaizu H."/>
        </authorList>
    </citation>
    <scope>NUCLEOTIDE SEQUENCE [LARGE SCALE GENOMIC DNA]</scope>
    <source>
        <strain evidence="2">ATCC 43989 / DSM 5975 / JCM 20966 / LMG 6465 / NBRC 14845 / NCIMB 13405 / ORS 571</strain>
    </source>
</reference>
<evidence type="ECO:0000313" key="1">
    <source>
        <dbReference type="EMBL" id="BAF88796.1"/>
    </source>
</evidence>
<protein>
    <recommendedName>
        <fullName evidence="3">6-hydroxynicotinate reductase</fullName>
    </recommendedName>
</protein>
<gene>
    <name evidence="1" type="ordered locus">AZC_2798</name>
</gene>
<keyword evidence="2" id="KW-1185">Reference proteome</keyword>
<sequence>MSDMSDATAAARPADEKIRCDACPVMCYIKPGMTGACDRYANHAGELVRVDPHVLLDRTLEQGGNVVPFNRSGDWDGKLINAPETFVTAIGAGTTYPDYKPAPFIVSSQVEGVDMVTVVTEGIFSYCGVKVKIDTDRYLGPEQATVRAAGEPVGHVTTSEYGSQMLSLGGVHHLTGGGKKEGRVTCEALLDLCNGKAVELTIDDGATVIVQAGKAPIVNGIPEERMRVGCGSATIGMFAKQWLGKADEVVVVDDHITGVLSEHQAGKLLDIPETGIKMKGRRSTPGRYFQVAEPGTGWGGTNISDPLSIIGPFDAKVAKPGLRLFFISTTGEHSAYYELDETLAPVAKEMPADLVASTERVKENCEPALCTVLFMAGAGGSLRSGVTENPVRLTKSVKDALTYVTSGGAPVYVYPGGGITFMVDVTRLPENAFGYVPTPALVAPIEFTLRLSDYEALGGHMDHVRPVDGIPRGEGVRPVAPFLENPWPLAPHTAKRSHG</sequence>
<name>A8I9J5_AZOC5</name>
<dbReference type="EMBL" id="AP009384">
    <property type="protein sequence ID" value="BAF88796.1"/>
    <property type="molecule type" value="Genomic_DNA"/>
</dbReference>
<reference evidence="1 2" key="1">
    <citation type="journal article" date="2007" name="Appl. Environ. Microbiol.">
        <title>Rhizobial factors required for stem nodule maturation and maintenance in Sesbania rostrata-Azorhizobium caulinodans ORS571 symbiosis.</title>
        <authorList>
            <person name="Suzuki S."/>
            <person name="Aono T."/>
            <person name="Lee KB."/>
            <person name="Suzuki T."/>
            <person name="Liu CT."/>
            <person name="Miwa H."/>
            <person name="Wakao S."/>
            <person name="Iki T."/>
            <person name="Oyaizu H."/>
        </authorList>
    </citation>
    <scope>NUCLEOTIDE SEQUENCE [LARGE SCALE GENOMIC DNA]</scope>
    <source>
        <strain evidence="2">ATCC 43989 / DSM 5975 / JCM 20966 / LMG 6465 / NBRC 14845 / NCIMB 13405 / ORS 571</strain>
    </source>
</reference>
<reference evidence="1 2" key="4">
    <citation type="journal article" date="2009" name="Appl. Environ. Microbiol.">
        <title>Comparative genome-wide transcriptional profiling of Azorhizobium caulinodans ORS571 grown under free-living and symbiotic conditions.</title>
        <authorList>
            <person name="Tsukada S."/>
            <person name="Aono T."/>
            <person name="Akiba N."/>
            <person name="Lee KB."/>
            <person name="Liu CT."/>
            <person name="Toyazaki H."/>
            <person name="Oyaizu H."/>
        </authorList>
    </citation>
    <scope>NUCLEOTIDE SEQUENCE [LARGE SCALE GENOMIC DNA]</scope>
    <source>
        <strain evidence="2">ATCC 43989 / DSM 5975 / JCM 20966 / LMG 6465 / NBRC 14845 / NCIMB 13405 / ORS 571</strain>
    </source>
</reference>
<evidence type="ECO:0008006" key="3">
    <source>
        <dbReference type="Google" id="ProtNLM"/>
    </source>
</evidence>
<reference evidence="2" key="2">
    <citation type="submission" date="2007-04" db="EMBL/GenBank/DDBJ databases">
        <title>Complete genome sequence of the nitrogen-fixing bacterium Azorhizobium caulinodans ORS571.</title>
        <authorList>
            <person name="Lee K.B."/>
            <person name="Backer P.D."/>
            <person name="Aono T."/>
            <person name="Liu C.T."/>
            <person name="Suzuki S."/>
            <person name="Suzuki T."/>
            <person name="Kaneko T."/>
            <person name="Yamada M."/>
            <person name="Tabata S."/>
            <person name="Kupfer D.M."/>
            <person name="Najar F.Z."/>
            <person name="Wiley G.B."/>
            <person name="Roe B."/>
            <person name="Binnewies T."/>
            <person name="Ussery D."/>
            <person name="Vereecke D."/>
            <person name="Gevers D."/>
            <person name="Holsters M."/>
            <person name="Oyaizu H."/>
        </authorList>
    </citation>
    <scope>NUCLEOTIDE SEQUENCE [LARGE SCALE GENOMIC DNA]</scope>
    <source>
        <strain evidence="2">ATCC 43989 / DSM 5975 / JCM 20966 / LMG 6465 / NBRC 14845 / NCIMB 13405 / ORS 571</strain>
    </source>
</reference>
<reference evidence="1 2" key="3">
    <citation type="journal article" date="2008" name="BMC Genomics">
        <title>The genome of the versatile nitrogen fixer Azorhizobium caulinodans ORS571.</title>
        <authorList>
            <person name="Lee KB."/>
            <person name="Backer P.D."/>
            <person name="Aono T."/>
            <person name="Liu CT."/>
            <person name="Suzuki S."/>
            <person name="Suzuki T."/>
            <person name="Kaneko T."/>
            <person name="Yamada M."/>
            <person name="Tabata S."/>
            <person name="Kupfer D.M."/>
            <person name="Najar F.Z."/>
            <person name="Wiley G.B."/>
            <person name="Roe B."/>
            <person name="Binnewies T.T."/>
            <person name="Ussery D.W."/>
            <person name="D'Haeze W."/>
            <person name="Herder J.D."/>
            <person name="Gevers D."/>
            <person name="Vereecke D."/>
            <person name="Holsters M."/>
            <person name="Oyaizu H."/>
        </authorList>
    </citation>
    <scope>NUCLEOTIDE SEQUENCE [LARGE SCALE GENOMIC DNA]</scope>
    <source>
        <strain evidence="2">ATCC 43989 / DSM 5975 / JCM 20966 / LMG 6465 / NBRC 14845 / NCIMB 13405 / ORS 571</strain>
    </source>
</reference>
<accession>A8I9J5</accession>
<proteinExistence type="predicted"/>
<organism evidence="1 2">
    <name type="scientific">Azorhizobium caulinodans (strain ATCC 43989 / DSM 5975 / JCM 20966 / LMG 6465 / NBRC 14845 / NCIMB 13405 / ORS 571)</name>
    <dbReference type="NCBI Taxonomy" id="438753"/>
    <lineage>
        <taxon>Bacteria</taxon>
        <taxon>Pseudomonadati</taxon>
        <taxon>Pseudomonadota</taxon>
        <taxon>Alphaproteobacteria</taxon>
        <taxon>Hyphomicrobiales</taxon>
        <taxon>Xanthobacteraceae</taxon>
        <taxon>Azorhizobium</taxon>
    </lineage>
</organism>
<reference evidence="1 2" key="5">
    <citation type="journal article" date="2010" name="Appl. Environ. Microbiol.">
        <title>phrR-like gene praR of Azorhizobium caulinodans ORS571 is essential for symbiosis with Sesbania rostrata and is involved in expression of reb genes.</title>
        <authorList>
            <person name="Akiba N."/>
            <person name="Aono T."/>
            <person name="Toyazaki H."/>
            <person name="Sato S."/>
            <person name="Oyaizu H."/>
        </authorList>
    </citation>
    <scope>NUCLEOTIDE SEQUENCE [LARGE SCALE GENOMIC DNA]</scope>
    <source>
        <strain evidence="2">ATCC 43989 / DSM 5975 / JCM 20966 / LMG 6465 / NBRC 14845 / NCIMB 13405 / ORS 571</strain>
    </source>
</reference>
<dbReference type="HOGENOM" id="CLU_549543_0_0_5"/>
<dbReference type="AlphaFoldDB" id="A8I9J5"/>
<dbReference type="eggNOG" id="COG2816">
    <property type="taxonomic scope" value="Bacteria"/>
</dbReference>
<evidence type="ECO:0000313" key="2">
    <source>
        <dbReference type="Proteomes" id="UP000000270"/>
    </source>
</evidence>
<dbReference type="KEGG" id="azc:AZC_2798"/>
<dbReference type="STRING" id="438753.AZC_2798"/>